<gene>
    <name evidence="1" type="ORF">RFV38_13730</name>
</gene>
<reference evidence="2" key="1">
    <citation type="submission" date="2023-07" db="EMBL/GenBank/DDBJ databases">
        <authorList>
            <person name="Colorado M.A."/>
            <person name="Villamil L.M."/>
            <person name="Melo J.F."/>
            <person name="Rodriguez J.A."/>
            <person name="Ruiz R.Y."/>
        </authorList>
    </citation>
    <scope>NUCLEOTIDE SEQUENCE [LARGE SCALE GENOMIC DNA]</scope>
    <source>
        <strain evidence="2">C33</strain>
    </source>
</reference>
<accession>A0ABU4WGD8</accession>
<name>A0ABU4WGD8_9FUSO</name>
<protein>
    <submittedName>
        <fullName evidence="1">Uncharacterized protein</fullName>
    </submittedName>
</protein>
<sequence length="41" mass="4627">MAEIAVGREATLFPPKLLGIIVDNKIIKFFKELIEVSKLIK</sequence>
<dbReference type="EMBL" id="JAVIKH010000091">
    <property type="protein sequence ID" value="MDX8337538.1"/>
    <property type="molecule type" value="Genomic_DNA"/>
</dbReference>
<dbReference type="Proteomes" id="UP001279681">
    <property type="component" value="Unassembled WGS sequence"/>
</dbReference>
<evidence type="ECO:0000313" key="2">
    <source>
        <dbReference type="Proteomes" id="UP001279681"/>
    </source>
</evidence>
<comment type="caution">
    <text evidence="1">The sequence shown here is derived from an EMBL/GenBank/DDBJ whole genome shotgun (WGS) entry which is preliminary data.</text>
</comment>
<evidence type="ECO:0000313" key="1">
    <source>
        <dbReference type="EMBL" id="MDX8337538.1"/>
    </source>
</evidence>
<organism evidence="1 2">
    <name type="scientific">Candidatus Cetobacterium colombiensis</name>
    <dbReference type="NCBI Taxonomy" id="3073100"/>
    <lineage>
        <taxon>Bacteria</taxon>
        <taxon>Fusobacteriati</taxon>
        <taxon>Fusobacteriota</taxon>
        <taxon>Fusobacteriia</taxon>
        <taxon>Fusobacteriales</taxon>
        <taxon>Fusobacteriaceae</taxon>
        <taxon>Cetobacterium</taxon>
    </lineage>
</organism>
<proteinExistence type="predicted"/>
<dbReference type="RefSeq" id="WP_320314852.1">
    <property type="nucleotide sequence ID" value="NZ_JAVIKH010000091.1"/>
</dbReference>
<keyword evidence="2" id="KW-1185">Reference proteome</keyword>